<accession>A0A3R5ZVT4</accession>
<keyword evidence="1" id="KW-0812">Transmembrane</keyword>
<protein>
    <submittedName>
        <fullName evidence="2">Uncharacterized protein</fullName>
    </submittedName>
</protein>
<evidence type="ECO:0000313" key="4">
    <source>
        <dbReference type="EMBL" id="RHE98477.1"/>
    </source>
</evidence>
<gene>
    <name evidence="4" type="ORF">DW707_06875</name>
    <name evidence="3" type="ORF">DWY29_11225</name>
    <name evidence="2" type="ORF">DWY96_09635</name>
</gene>
<dbReference type="EMBL" id="QRTF01000019">
    <property type="protein sequence ID" value="RGQ48588.1"/>
    <property type="molecule type" value="Genomic_DNA"/>
</dbReference>
<keyword evidence="1" id="KW-1133">Transmembrane helix</keyword>
<evidence type="ECO:0000313" key="2">
    <source>
        <dbReference type="EMBL" id="RGQ48588.1"/>
    </source>
</evidence>
<keyword evidence="1" id="KW-0472">Membrane</keyword>
<sequence length="65" mass="7606">MHNRTSTFIAIEKNAEVPVLFSITFTKQKKEIVHKMPFLISGFRVATSFYILYLPDSRNAYQPLR</sequence>
<proteinExistence type="predicted"/>
<reference evidence="5 6" key="1">
    <citation type="submission" date="2018-08" db="EMBL/GenBank/DDBJ databases">
        <title>A genome reference for cultivated species of the human gut microbiota.</title>
        <authorList>
            <person name="Zou Y."/>
            <person name="Xue W."/>
            <person name="Luo G."/>
        </authorList>
    </citation>
    <scope>NUCLEOTIDE SEQUENCE [LARGE SCALE GENOMIC DNA]</scope>
    <source>
        <strain evidence="3 6">AF24-4</strain>
        <strain evidence="2 5">AF28-15</strain>
        <strain evidence="4 7">AM27-11</strain>
    </source>
</reference>
<dbReference type="EMBL" id="QSKW01000008">
    <property type="protein sequence ID" value="RHE98477.1"/>
    <property type="molecule type" value="Genomic_DNA"/>
</dbReference>
<dbReference type="AlphaFoldDB" id="A0A3R5ZVT4"/>
<dbReference type="EMBL" id="QRUN01000016">
    <property type="protein sequence ID" value="RGR67131.1"/>
    <property type="molecule type" value="Genomic_DNA"/>
</dbReference>
<evidence type="ECO:0000313" key="6">
    <source>
        <dbReference type="Proteomes" id="UP000285820"/>
    </source>
</evidence>
<evidence type="ECO:0000313" key="5">
    <source>
        <dbReference type="Proteomes" id="UP000283738"/>
    </source>
</evidence>
<dbReference type="Proteomes" id="UP000283738">
    <property type="component" value="Unassembled WGS sequence"/>
</dbReference>
<evidence type="ECO:0000313" key="7">
    <source>
        <dbReference type="Proteomes" id="UP000286271"/>
    </source>
</evidence>
<evidence type="ECO:0000313" key="3">
    <source>
        <dbReference type="EMBL" id="RGR67131.1"/>
    </source>
</evidence>
<dbReference type="Proteomes" id="UP000285820">
    <property type="component" value="Unassembled WGS sequence"/>
</dbReference>
<organism evidence="2 5">
    <name type="scientific">Roseburia inulinivorans</name>
    <dbReference type="NCBI Taxonomy" id="360807"/>
    <lineage>
        <taxon>Bacteria</taxon>
        <taxon>Bacillati</taxon>
        <taxon>Bacillota</taxon>
        <taxon>Clostridia</taxon>
        <taxon>Lachnospirales</taxon>
        <taxon>Lachnospiraceae</taxon>
        <taxon>Roseburia</taxon>
    </lineage>
</organism>
<feature type="transmembrane region" description="Helical" evidence="1">
    <location>
        <begin position="36"/>
        <end position="55"/>
    </location>
</feature>
<dbReference type="Proteomes" id="UP000286271">
    <property type="component" value="Unassembled WGS sequence"/>
</dbReference>
<comment type="caution">
    <text evidence="2">The sequence shown here is derived from an EMBL/GenBank/DDBJ whole genome shotgun (WGS) entry which is preliminary data.</text>
</comment>
<evidence type="ECO:0000256" key="1">
    <source>
        <dbReference type="SAM" id="Phobius"/>
    </source>
</evidence>
<name>A0A3R5ZVT4_9FIRM</name>